<feature type="coiled-coil region" evidence="6">
    <location>
        <begin position="471"/>
        <end position="525"/>
    </location>
</feature>
<dbReference type="Pfam" id="PF13649">
    <property type="entry name" value="Methyltransf_25"/>
    <property type="match status" value="1"/>
</dbReference>
<dbReference type="InterPro" id="IPR041698">
    <property type="entry name" value="Methyltransf_25"/>
</dbReference>
<comment type="subcellular location">
    <subcellularLocation>
        <location evidence="1">Cell membrane</location>
        <topology evidence="1">Multi-pass membrane protein</topology>
    </subcellularLocation>
</comment>
<feature type="transmembrane region" description="Helical" evidence="7">
    <location>
        <begin position="443"/>
        <end position="459"/>
    </location>
</feature>
<dbReference type="Pfam" id="PF03176">
    <property type="entry name" value="MMPL"/>
    <property type="match status" value="2"/>
</dbReference>
<dbReference type="EMBL" id="JAGHKP010000001">
    <property type="protein sequence ID" value="MBO9151067.1"/>
    <property type="molecule type" value="Genomic_DNA"/>
</dbReference>
<evidence type="ECO:0000256" key="4">
    <source>
        <dbReference type="ARBA" id="ARBA00022989"/>
    </source>
</evidence>
<feature type="transmembrane region" description="Helical" evidence="7">
    <location>
        <begin position="784"/>
        <end position="811"/>
    </location>
</feature>
<feature type="transmembrane region" description="Helical" evidence="7">
    <location>
        <begin position="665"/>
        <end position="682"/>
    </location>
</feature>
<organism evidence="9 10">
    <name type="scientific">Chitinophaga chungangae</name>
    <dbReference type="NCBI Taxonomy" id="2821488"/>
    <lineage>
        <taxon>Bacteria</taxon>
        <taxon>Pseudomonadati</taxon>
        <taxon>Bacteroidota</taxon>
        <taxon>Chitinophagia</taxon>
        <taxon>Chitinophagales</taxon>
        <taxon>Chitinophagaceae</taxon>
        <taxon>Chitinophaga</taxon>
    </lineage>
</organism>
<dbReference type="InterPro" id="IPR050545">
    <property type="entry name" value="Mycobact_MmpL"/>
</dbReference>
<feature type="transmembrane region" description="Helical" evidence="7">
    <location>
        <begin position="757"/>
        <end position="778"/>
    </location>
</feature>
<dbReference type="RefSeq" id="WP_209142900.1">
    <property type="nucleotide sequence ID" value="NZ_JAGHKP010000001.1"/>
</dbReference>
<keyword evidence="6" id="KW-0175">Coiled coil</keyword>
<feature type="transmembrane region" description="Helical" evidence="7">
    <location>
        <begin position="689"/>
        <end position="711"/>
    </location>
</feature>
<evidence type="ECO:0000259" key="8">
    <source>
        <dbReference type="SMART" id="SM00563"/>
    </source>
</evidence>
<dbReference type="CDD" id="cd07989">
    <property type="entry name" value="LPLAT_AGPAT-like"/>
    <property type="match status" value="1"/>
</dbReference>
<evidence type="ECO:0000313" key="9">
    <source>
        <dbReference type="EMBL" id="MBO9151067.1"/>
    </source>
</evidence>
<gene>
    <name evidence="9" type="ORF">J7I43_02540</name>
</gene>
<keyword evidence="9" id="KW-0012">Acyltransferase</keyword>
<evidence type="ECO:0000256" key="1">
    <source>
        <dbReference type="ARBA" id="ARBA00004651"/>
    </source>
</evidence>
<feature type="transmembrane region" description="Helical" evidence="7">
    <location>
        <begin position="324"/>
        <end position="342"/>
    </location>
</feature>
<dbReference type="Pfam" id="PF01553">
    <property type="entry name" value="Acyltransferase"/>
    <property type="match status" value="1"/>
</dbReference>
<dbReference type="SUPFAM" id="SSF82866">
    <property type="entry name" value="Multidrug efflux transporter AcrB transmembrane domain"/>
    <property type="match status" value="2"/>
</dbReference>
<evidence type="ECO:0000256" key="3">
    <source>
        <dbReference type="ARBA" id="ARBA00022692"/>
    </source>
</evidence>
<dbReference type="GO" id="GO:0016746">
    <property type="term" value="F:acyltransferase activity"/>
    <property type="evidence" value="ECO:0007669"/>
    <property type="project" value="UniProtKB-KW"/>
</dbReference>
<sequence length="1290" mass="145835">MGTFFISIYNFFNARKWLLWLFTLVLFAVAGLLAAQIKLEEDITRILPRDKKIDQLNQFLQNSKFADKLVIMVSQKDTAAEAQPDSLVALAQEFVAGLENEPLKKDIKAVQGQQDDAMIMGLMNTVQEHLPVFLEEKDYTQIDSLIAPVKVKQTLEANYNTLISPAGMVLKRVIQSDPVGITWLGVKKLQALQVDDQFELYEGFVISKDHRNILLFVTPQHPPNETGKNKIFLSNLDNWIDTVQTAHAAAGISYFGATAVSVGNAVQLRQDTYFTQGITILLLIVMIAVFFRRKRAPLLVMLPVVFGALFSIAMVYLVQGGISVIALGAGCVVLGIAVNYSLHVFNHYRHLPDIRLVIRDLAMPMTVGSFTTVGGFLCLQFVKSPMLQDIGLFAAFSLIGASLFSLIILPHLIVLGKQPAKAAASSHNLIDRLSHWRPERNKYLVGAIVLLTIVFFFTAKNVTFESDMMRMNFMTERLRKAEAQLNRLNAYTAQSVYMLSEGNTLNEALQRRENTDTTLQRLLQSGAVKKVAGTGGLLLSETEQAARIARWKAYWTPEKQQRLLQQLQTEGQAYKFKTTAFDPFAALLGKEYAPVPPERSALLDVGMISDLVTLKPQLVSVSSLLKVDPARKAEVYAALENQPGTVVMDKQYTANRLAELIRDEFNTIAWMTSLLVFFALLLSYGRIELALITFIPMLVSWVWILGIMGLFGIPFNIVNIILSTFIFGLGDDYSIFTMDGLQQEYRTGSKHLPSFKSSIFFSALTTILGLGVLIFANHPSLRSIALIAVIGISCVVITSQVLIPFFFNFLITNRVNKGQRPPWTLWSWSKSMFAFTYYTLGAVLLTVIGVILTRINFIHLEKGKKIYHWILSKFTWSLLHIMGNIRKVTVNTSGEDFKKPAVIISNHQSFLDILMSTAMTPNVVLLTNQWVYNSPLFGYVVKMADYYPVAEGAEASIDKLKDRVDNGYSIVIYPEGTRSTDASIKRFHKGAFYLAQELHLDIIPVVLHGTAYTMSKGDFLLKNGTVTQKILPRIRPGDTRWGDNYSTRTKLVSRYFRQEYEQMRKENETPAWWREQLVYQYLYKGPVLEWYMRIKTKMENNYALFHELLPQKGRIMDIGCGYGFMSYMLHFLSHERTLLGVDYDEDKIAVAQHCYIRNEHVRFEAADITQYDLPNQDAFVILDVLHYLRPESQEKLVRQCLQKLNPGGVIIVRDGDADLKERHKGTQLTELFSTRLLGFNKTGNKLSFFSSSTLRGIVEKSGGTMEQIDNTKFTSNVIFIIKHSFSEQYA</sequence>
<feature type="transmembrane region" description="Helical" evidence="7">
    <location>
        <begin position="362"/>
        <end position="382"/>
    </location>
</feature>
<keyword evidence="9" id="KW-0808">Transferase</keyword>
<evidence type="ECO:0000313" key="10">
    <source>
        <dbReference type="Proteomes" id="UP000679126"/>
    </source>
</evidence>
<dbReference type="SUPFAM" id="SSF53335">
    <property type="entry name" value="S-adenosyl-L-methionine-dependent methyltransferases"/>
    <property type="match status" value="1"/>
</dbReference>
<feature type="transmembrane region" description="Helical" evidence="7">
    <location>
        <begin position="832"/>
        <end position="852"/>
    </location>
</feature>
<dbReference type="SUPFAM" id="SSF69593">
    <property type="entry name" value="Glycerol-3-phosphate (1)-acyltransferase"/>
    <property type="match status" value="1"/>
</dbReference>
<dbReference type="InterPro" id="IPR004869">
    <property type="entry name" value="MMPL_dom"/>
</dbReference>
<dbReference type="CDD" id="cd02440">
    <property type="entry name" value="AdoMet_MTases"/>
    <property type="match status" value="1"/>
</dbReference>
<evidence type="ECO:0000256" key="6">
    <source>
        <dbReference type="SAM" id="Coils"/>
    </source>
</evidence>
<feature type="domain" description="Phospholipid/glycerol acyltransferase" evidence="8">
    <location>
        <begin position="901"/>
        <end position="1010"/>
    </location>
</feature>
<dbReference type="Gene3D" id="1.20.1640.10">
    <property type="entry name" value="Multidrug efflux transporter AcrB transmembrane domain"/>
    <property type="match status" value="2"/>
</dbReference>
<dbReference type="InterPro" id="IPR029063">
    <property type="entry name" value="SAM-dependent_MTases_sf"/>
</dbReference>
<name>A0ABS3Y8Q7_9BACT</name>
<keyword evidence="4 7" id="KW-1133">Transmembrane helix</keyword>
<feature type="transmembrane region" description="Helical" evidence="7">
    <location>
        <begin position="298"/>
        <end position="318"/>
    </location>
</feature>
<feature type="transmembrane region" description="Helical" evidence="7">
    <location>
        <begin position="717"/>
        <end position="736"/>
    </location>
</feature>
<accession>A0ABS3Y8Q7</accession>
<feature type="transmembrane region" description="Helical" evidence="7">
    <location>
        <begin position="394"/>
        <end position="415"/>
    </location>
</feature>
<proteinExistence type="predicted"/>
<protein>
    <submittedName>
        <fullName evidence="9">1-acyl-sn-glycerol-3-phosphate acyltransferase</fullName>
    </submittedName>
</protein>
<dbReference type="Proteomes" id="UP000679126">
    <property type="component" value="Unassembled WGS sequence"/>
</dbReference>
<evidence type="ECO:0000256" key="2">
    <source>
        <dbReference type="ARBA" id="ARBA00022475"/>
    </source>
</evidence>
<evidence type="ECO:0000256" key="7">
    <source>
        <dbReference type="SAM" id="Phobius"/>
    </source>
</evidence>
<comment type="caution">
    <text evidence="9">The sequence shown here is derived from an EMBL/GenBank/DDBJ whole genome shotgun (WGS) entry which is preliminary data.</text>
</comment>
<dbReference type="PANTHER" id="PTHR33406:SF13">
    <property type="entry name" value="MEMBRANE PROTEIN YDFJ"/>
    <property type="match status" value="1"/>
</dbReference>
<keyword evidence="3 7" id="KW-0812">Transmembrane</keyword>
<dbReference type="InterPro" id="IPR002123">
    <property type="entry name" value="Plipid/glycerol_acylTrfase"/>
</dbReference>
<reference evidence="10" key="1">
    <citation type="submission" date="2021-03" db="EMBL/GenBank/DDBJ databases">
        <title>Assistant Professor.</title>
        <authorList>
            <person name="Huq M.A."/>
        </authorList>
    </citation>
    <scope>NUCLEOTIDE SEQUENCE [LARGE SCALE GENOMIC DNA]</scope>
    <source>
        <strain evidence="10">MAH-28</strain>
    </source>
</reference>
<dbReference type="Gene3D" id="3.40.50.150">
    <property type="entry name" value="Vaccinia Virus protein VP39"/>
    <property type="match status" value="1"/>
</dbReference>
<evidence type="ECO:0000256" key="5">
    <source>
        <dbReference type="ARBA" id="ARBA00023136"/>
    </source>
</evidence>
<feature type="transmembrane region" description="Helical" evidence="7">
    <location>
        <begin position="273"/>
        <end position="291"/>
    </location>
</feature>
<keyword evidence="2" id="KW-1003">Cell membrane</keyword>
<keyword evidence="5 7" id="KW-0472">Membrane</keyword>
<keyword evidence="10" id="KW-1185">Reference proteome</keyword>
<dbReference type="SMART" id="SM00563">
    <property type="entry name" value="PlsC"/>
    <property type="match status" value="1"/>
</dbReference>
<dbReference type="PANTHER" id="PTHR33406">
    <property type="entry name" value="MEMBRANE PROTEIN MJ1562-RELATED"/>
    <property type="match status" value="1"/>
</dbReference>